<keyword evidence="4 10" id="KW-0349">Heme</keyword>
<dbReference type="EMBL" id="FWXY01000009">
    <property type="protein sequence ID" value="SMC74415.1"/>
    <property type="molecule type" value="Genomic_DNA"/>
</dbReference>
<organism evidence="12 13">
    <name type="scientific">Desulfocicer vacuolatum DSM 3385</name>
    <dbReference type="NCBI Taxonomy" id="1121400"/>
    <lineage>
        <taxon>Bacteria</taxon>
        <taxon>Pseudomonadati</taxon>
        <taxon>Thermodesulfobacteriota</taxon>
        <taxon>Desulfobacteria</taxon>
        <taxon>Desulfobacterales</taxon>
        <taxon>Desulfobacteraceae</taxon>
        <taxon>Desulfocicer</taxon>
    </lineage>
</organism>
<evidence type="ECO:0000313" key="13">
    <source>
        <dbReference type="Proteomes" id="UP000192418"/>
    </source>
</evidence>
<keyword evidence="6 10" id="KW-0479">Metal-binding</keyword>
<keyword evidence="8 10" id="KW-0411">Iron-sulfur</keyword>
<dbReference type="SFLD" id="SFLDS00029">
    <property type="entry name" value="Radical_SAM"/>
    <property type="match status" value="1"/>
</dbReference>
<evidence type="ECO:0000256" key="10">
    <source>
        <dbReference type="RuleBase" id="RU364116"/>
    </source>
</evidence>
<dbReference type="InterPro" id="IPR007197">
    <property type="entry name" value="rSAM"/>
</dbReference>
<name>A0A1W2BN91_9BACT</name>
<evidence type="ECO:0000256" key="4">
    <source>
        <dbReference type="ARBA" id="ARBA00022617"/>
    </source>
</evidence>
<dbReference type="SFLD" id="SFLDF00562">
    <property type="entry name" value="HemN-like__clustered_with_heat"/>
    <property type="match status" value="1"/>
</dbReference>
<comment type="function">
    <text evidence="10">Probably acts as a heme chaperone, transferring heme to an unknown acceptor. Binds one molecule of heme per monomer, possibly covalently. Binds 1 [4Fe-4S] cluster. The cluster is coordinated with 3 cysteines and an exchangeable S-adenosyl-L-methionine.</text>
</comment>
<dbReference type="InterPro" id="IPR010723">
    <property type="entry name" value="HemN_C"/>
</dbReference>
<keyword evidence="10" id="KW-0963">Cytoplasm</keyword>
<evidence type="ECO:0000259" key="11">
    <source>
        <dbReference type="PROSITE" id="PS51918"/>
    </source>
</evidence>
<comment type="similarity">
    <text evidence="2">Belongs to the anaerobic coproporphyrinogen-III oxidase family. HemW subfamily.</text>
</comment>
<comment type="subcellular location">
    <subcellularLocation>
        <location evidence="10">Cytoplasm</location>
    </subcellularLocation>
</comment>
<dbReference type="PANTHER" id="PTHR13932">
    <property type="entry name" value="COPROPORPHYRINIGEN III OXIDASE"/>
    <property type="match status" value="1"/>
</dbReference>
<proteinExistence type="inferred from homology"/>
<dbReference type="GO" id="GO:0005737">
    <property type="term" value="C:cytoplasm"/>
    <property type="evidence" value="ECO:0007669"/>
    <property type="project" value="UniProtKB-SubCell"/>
</dbReference>
<evidence type="ECO:0000256" key="9">
    <source>
        <dbReference type="ARBA" id="ARBA00023186"/>
    </source>
</evidence>
<dbReference type="Proteomes" id="UP000192418">
    <property type="component" value="Unassembled WGS sequence"/>
</dbReference>
<evidence type="ECO:0000256" key="2">
    <source>
        <dbReference type="ARBA" id="ARBA00006100"/>
    </source>
</evidence>
<keyword evidence="10" id="KW-0004">4Fe-4S</keyword>
<evidence type="ECO:0000256" key="3">
    <source>
        <dbReference type="ARBA" id="ARBA00017228"/>
    </source>
</evidence>
<accession>A0A1W2BN91</accession>
<evidence type="ECO:0000313" key="12">
    <source>
        <dbReference type="EMBL" id="SMC74415.1"/>
    </source>
</evidence>
<evidence type="ECO:0000256" key="5">
    <source>
        <dbReference type="ARBA" id="ARBA00022691"/>
    </source>
</evidence>
<dbReference type="SFLD" id="SFLDG01065">
    <property type="entry name" value="anaerobic_coproporphyrinogen-I"/>
    <property type="match status" value="1"/>
</dbReference>
<comment type="cofactor">
    <cofactor evidence="1">
        <name>[4Fe-4S] cluster</name>
        <dbReference type="ChEBI" id="CHEBI:49883"/>
    </cofactor>
</comment>
<dbReference type="RefSeq" id="WP_084068741.1">
    <property type="nucleotide sequence ID" value="NZ_FWXY01000009.1"/>
</dbReference>
<evidence type="ECO:0000256" key="7">
    <source>
        <dbReference type="ARBA" id="ARBA00023004"/>
    </source>
</evidence>
<dbReference type="Pfam" id="PF06969">
    <property type="entry name" value="HemN_C"/>
    <property type="match status" value="1"/>
</dbReference>
<dbReference type="SMART" id="SM00729">
    <property type="entry name" value="Elp3"/>
    <property type="match status" value="1"/>
</dbReference>
<dbReference type="InterPro" id="IPR006638">
    <property type="entry name" value="Elp3/MiaA/NifB-like_rSAM"/>
</dbReference>
<dbReference type="GO" id="GO:0046872">
    <property type="term" value="F:metal ion binding"/>
    <property type="evidence" value="ECO:0007669"/>
    <property type="project" value="UniProtKB-UniRule"/>
</dbReference>
<dbReference type="GO" id="GO:0006779">
    <property type="term" value="P:porphyrin-containing compound biosynthetic process"/>
    <property type="evidence" value="ECO:0007669"/>
    <property type="project" value="InterPro"/>
</dbReference>
<feature type="domain" description="Radical SAM core" evidence="11">
    <location>
        <begin position="1"/>
        <end position="232"/>
    </location>
</feature>
<keyword evidence="5 10" id="KW-0949">S-adenosyl-L-methionine</keyword>
<dbReference type="Pfam" id="PF04055">
    <property type="entry name" value="Radical_SAM"/>
    <property type="match status" value="1"/>
</dbReference>
<dbReference type="AlphaFoldDB" id="A0A1W2BN91"/>
<dbReference type="CDD" id="cd01335">
    <property type="entry name" value="Radical_SAM"/>
    <property type="match status" value="1"/>
</dbReference>
<evidence type="ECO:0000256" key="8">
    <source>
        <dbReference type="ARBA" id="ARBA00023014"/>
    </source>
</evidence>
<dbReference type="InterPro" id="IPR058240">
    <property type="entry name" value="rSAM_sf"/>
</dbReference>
<dbReference type="SUPFAM" id="SSF102114">
    <property type="entry name" value="Radical SAM enzymes"/>
    <property type="match status" value="1"/>
</dbReference>
<reference evidence="12 13" key="1">
    <citation type="submission" date="2017-04" db="EMBL/GenBank/DDBJ databases">
        <authorList>
            <person name="Afonso C.L."/>
            <person name="Miller P.J."/>
            <person name="Scott M.A."/>
            <person name="Spackman E."/>
            <person name="Goraichik I."/>
            <person name="Dimitrov K.M."/>
            <person name="Suarez D.L."/>
            <person name="Swayne D.E."/>
        </authorList>
    </citation>
    <scope>NUCLEOTIDE SEQUENCE [LARGE SCALE GENOMIC DNA]</scope>
    <source>
        <strain evidence="12 13">DSM 3385</strain>
    </source>
</reference>
<keyword evidence="9 10" id="KW-0143">Chaperone</keyword>
<dbReference type="STRING" id="1121400.SAMN02746065_1091"/>
<gene>
    <name evidence="12" type="ORF">SAMN02746065_1091</name>
</gene>
<protein>
    <recommendedName>
        <fullName evidence="3 10">Heme chaperone HemW</fullName>
    </recommendedName>
</protein>
<dbReference type="GO" id="GO:0051539">
    <property type="term" value="F:4 iron, 4 sulfur cluster binding"/>
    <property type="evidence" value="ECO:0007669"/>
    <property type="project" value="UniProtKB-UniRule"/>
</dbReference>
<dbReference type="PANTHER" id="PTHR13932:SF5">
    <property type="entry name" value="RADICAL S-ADENOSYL METHIONINE DOMAIN-CONTAINING PROTEIN 1, MITOCHONDRIAL"/>
    <property type="match status" value="1"/>
</dbReference>
<evidence type="ECO:0000256" key="1">
    <source>
        <dbReference type="ARBA" id="ARBA00001966"/>
    </source>
</evidence>
<dbReference type="PROSITE" id="PS51918">
    <property type="entry name" value="RADICAL_SAM"/>
    <property type="match status" value="1"/>
</dbReference>
<dbReference type="SFLD" id="SFLDF00288">
    <property type="entry name" value="HemN-like__clustered_with_nucl"/>
    <property type="match status" value="1"/>
</dbReference>
<dbReference type="OrthoDB" id="9808022at2"/>
<sequence length="380" mass="43008">MSEPHGLYVHVPFCVKKCAYCDFYSTSDLTLTNSFVAALLKEMKLRSFKDRCIDTIYFGGGTPSVLTARQMERILSGIHDFAPVSPLLEVTMEVNPGTVGGTYLADVYSLGVNRLNIGVQSFGDEKLKFLGRIHNSEDAVKALEDARRAGFENIGLDLMFGVPHEMPEQWRKDMDTAFSFLPEHLSCYMLTYEPDTPLDNTRRAGGVIPLEDEKVADLFTFTSRYAGQLGYDHYEVSNFAKKKSCQSRHNKKYWSGVPYTGFGPAAHSFDGTTRFWNHRDVIKYIHHLEKAELPVLEQEFLTREQVLMERVMLGLRTFEGLDISAFEQIAGQPFEQQFQAVPGRVEELGWGGISQGRFSLNLGGMVYLDTVVEWFVEKIV</sequence>
<keyword evidence="7 10" id="KW-0408">Iron</keyword>
<dbReference type="Gene3D" id="3.20.20.70">
    <property type="entry name" value="Aldolase class I"/>
    <property type="match status" value="1"/>
</dbReference>
<evidence type="ECO:0000256" key="6">
    <source>
        <dbReference type="ARBA" id="ARBA00022723"/>
    </source>
</evidence>
<dbReference type="InterPro" id="IPR013785">
    <property type="entry name" value="Aldolase_TIM"/>
</dbReference>
<dbReference type="GO" id="GO:0004109">
    <property type="term" value="F:coproporphyrinogen oxidase activity"/>
    <property type="evidence" value="ECO:0007669"/>
    <property type="project" value="InterPro"/>
</dbReference>
<dbReference type="InterPro" id="IPR034505">
    <property type="entry name" value="Coproporphyrinogen-III_oxidase"/>
</dbReference>
<dbReference type="NCBIfam" id="TIGR00539">
    <property type="entry name" value="hemN_rel"/>
    <property type="match status" value="1"/>
</dbReference>
<keyword evidence="13" id="KW-1185">Reference proteome</keyword>
<dbReference type="InterPro" id="IPR004559">
    <property type="entry name" value="HemW-like"/>
</dbReference>